<dbReference type="InterPro" id="IPR037191">
    <property type="entry name" value="VPS9_dom_sf"/>
</dbReference>
<dbReference type="PANTHER" id="PTHR23101">
    <property type="entry name" value="RAB GDP/GTP EXCHANGE FACTOR"/>
    <property type="match status" value="1"/>
</dbReference>
<dbReference type="Pfam" id="PF00017">
    <property type="entry name" value="SH2"/>
    <property type="match status" value="1"/>
</dbReference>
<dbReference type="Gene3D" id="1.20.1050.80">
    <property type="entry name" value="VPS9 domain"/>
    <property type="match status" value="1"/>
</dbReference>
<dbReference type="GO" id="GO:0005085">
    <property type="term" value="F:guanyl-nucleotide exchange factor activity"/>
    <property type="evidence" value="ECO:0007669"/>
    <property type="project" value="InterPro"/>
</dbReference>
<accession>A0A915B2L0</accession>
<dbReference type="GO" id="GO:0016192">
    <property type="term" value="P:vesicle-mediated transport"/>
    <property type="evidence" value="ECO:0007669"/>
    <property type="project" value="InterPro"/>
</dbReference>
<dbReference type="WBParaSite" id="PgR024_g113_t01">
    <property type="protein sequence ID" value="PgR024_g113_t01"/>
    <property type="gene ID" value="PgR024_g113"/>
</dbReference>
<dbReference type="SUPFAM" id="SSF109993">
    <property type="entry name" value="VPS9 domain"/>
    <property type="match status" value="1"/>
</dbReference>
<dbReference type="InterPro" id="IPR000159">
    <property type="entry name" value="RA_dom"/>
</dbReference>
<dbReference type="InterPro" id="IPR045046">
    <property type="entry name" value="Vps9-like"/>
</dbReference>
<dbReference type="Gene3D" id="3.30.505.10">
    <property type="entry name" value="SH2 domain"/>
    <property type="match status" value="1"/>
</dbReference>
<feature type="domain" description="VPS9" evidence="7">
    <location>
        <begin position="1189"/>
        <end position="1357"/>
    </location>
</feature>
<dbReference type="GO" id="GO:0031267">
    <property type="term" value="F:small GTPase binding"/>
    <property type="evidence" value="ECO:0007669"/>
    <property type="project" value="TreeGrafter"/>
</dbReference>
<feature type="compositionally biased region" description="Polar residues" evidence="4">
    <location>
        <begin position="273"/>
        <end position="303"/>
    </location>
</feature>
<feature type="compositionally biased region" description="Low complexity" evidence="4">
    <location>
        <begin position="787"/>
        <end position="803"/>
    </location>
</feature>
<dbReference type="GO" id="GO:0005096">
    <property type="term" value="F:GTPase activator activity"/>
    <property type="evidence" value="ECO:0007669"/>
    <property type="project" value="UniProtKB-KW"/>
</dbReference>
<reference evidence="9" key="1">
    <citation type="submission" date="2022-11" db="UniProtKB">
        <authorList>
            <consortium name="WormBaseParasite"/>
        </authorList>
    </citation>
    <scope>IDENTIFICATION</scope>
</reference>
<sequence>MEKYVPAEYTSSPIVDILASTAKELRPTPSPPLFRITSTNRFNMHSSRNAIAKSRHREINSSNQKTARIDEEQNDGAQGSSTPEKSSVSLLEQIVRSHPIWYLQHVGRSGAVHLLRPMDEGVFIVRSSSKPRAMALSIRLRGQHGTDTDHYLIETDKRNRCVHLQSSPYRFKSLPLLIEHYCLHSEELQVHLALPAAILSCRSSMELQSLALMGQDFWISEAAQKRRDSWHSSHSTALTSDPRVHPDEDPMEATNTCVLSKGQTRFGDDCVPRTSTSSNEHPDMSTFSSTSTQHSDGSTNGSRVVTTVRKSFLKNFRFVGSSSPLKEKSAIGRAEYWRAINPQEDCDFLDPHPQSRLSGSQSAHAFTRSERDKQTQASIAGEWPSAIPSLCTFKPKMSFTMTAKENVPENVRRLNGLTLHSNVGTKPAIKPKPLALRRERSDLTFSSARRLAYYAENHSPRSLSTQRRALIPPSECFDGNALRGCLEELKRKREEASMNTLKTSQNGPLRRPSAKFPSTISHANNADSPKFSVALKAHASGYTPKGQHRLSVPDLAELTHGKSMNGASSGVATSAKALTSRLGRSPATGELQAINEGLVTPVVRRKQYLREVPLTGASPAKYSPSDSTMRTFNHENVAKEASLRVADQSENKTNGIVTEQVFTKRSFSERYRDRAANVDGDCTATVHARAWRPAWKYCAQKRDFPCSIARSNAQCASRSIASTRSAFPNKPNAAWSAINNELKSRQKIAKVRPTPQIPAQRSKDPTLGSDSHTRRSSPTSAAVGGKTPLTSSTMQPQPSTSSTVAAHQAMDSSSSNPVPRRISEYAHLSDCVEVQQHVSRCEPQASQSVKEDDSVSVAGTVFNEPWDSNVWENLLDLAHYGAEKPSTLKRQHTDVAMPSCLEEPIVEEEFDEEIACSLGTSSEGDDDRGQKSIASDESGEYGTTLRRRNNYCHDVTTVVQLQSRREATVVDHLEDHVIGDVVHSNANDTGSKTSVCANRKEACNSSLNVSNADTLSDGAATICTRRTLNSHSLPRTHPHCYMHENPLFESLDDIPSSIRAISPVISPPRLKSSFCVDPGTKIQDYVERLSAEENTVFGATLRRFIECTVEGEESDPQVVIRNVRQFLNGIKNYLVKHGEGELHELIESERTRLNANEFLNIDAILEAVLHKIVLCPVKPHLYHLMVREHSKDGSLQTLSENLAYVRTLSPEQLGFGVHYKFTPPNAQKMEMIKICMRKMQYHYSPLKKLDNLLRVVFLAVGGYQPASSNCSTPDVQTDNLIAGDVSKVKNLPAADELVRWLVYLLARTSTVGCEVEAWYMWELLPKQLLTTGDSSYYLIALFSAVDILKNTESIRKLACVESSVQQDDGCCSSSIGSSSPVLSGSDAFIRVAIPDELGGSIRYHTFPGSAQMTAGKLCRVIAHQFGITNPEDHGLYLLVDGFETCLLSNECPDAIRHQLQQAHKAYLFAYKRHEAKIAWPKAAISGVSRGLLISP</sequence>
<feature type="region of interest" description="Disordered" evidence="4">
    <location>
        <begin position="268"/>
        <end position="303"/>
    </location>
</feature>
<keyword evidence="2" id="KW-0343">GTPase activation</keyword>
<feature type="region of interest" description="Disordered" evidence="4">
    <location>
        <begin position="53"/>
        <end position="88"/>
    </location>
</feature>
<dbReference type="CDD" id="cd01776">
    <property type="entry name" value="RA_Rin"/>
    <property type="match status" value="1"/>
</dbReference>
<dbReference type="Proteomes" id="UP000887569">
    <property type="component" value="Unplaced"/>
</dbReference>
<dbReference type="GO" id="GO:0007165">
    <property type="term" value="P:signal transduction"/>
    <property type="evidence" value="ECO:0007669"/>
    <property type="project" value="InterPro"/>
</dbReference>
<dbReference type="PROSITE" id="PS50001">
    <property type="entry name" value="SH2"/>
    <property type="match status" value="1"/>
</dbReference>
<evidence type="ECO:0000259" key="7">
    <source>
        <dbReference type="PROSITE" id="PS51205"/>
    </source>
</evidence>
<feature type="region of interest" description="Disordered" evidence="4">
    <location>
        <begin position="229"/>
        <end position="250"/>
    </location>
</feature>
<evidence type="ECO:0000313" key="8">
    <source>
        <dbReference type="Proteomes" id="UP000887569"/>
    </source>
</evidence>
<proteinExistence type="inferred from homology"/>
<protein>
    <submittedName>
        <fullName evidence="9">Protein sprint</fullName>
    </submittedName>
</protein>
<keyword evidence="8" id="KW-1185">Reference proteome</keyword>
<feature type="domain" description="Ras-associating" evidence="6">
    <location>
        <begin position="1385"/>
        <end position="1475"/>
    </location>
</feature>
<dbReference type="CDD" id="cd00173">
    <property type="entry name" value="SH2"/>
    <property type="match status" value="1"/>
</dbReference>
<organism evidence="8 9">
    <name type="scientific">Parascaris univalens</name>
    <name type="common">Nematode worm</name>
    <dbReference type="NCBI Taxonomy" id="6257"/>
    <lineage>
        <taxon>Eukaryota</taxon>
        <taxon>Metazoa</taxon>
        <taxon>Ecdysozoa</taxon>
        <taxon>Nematoda</taxon>
        <taxon>Chromadorea</taxon>
        <taxon>Rhabditida</taxon>
        <taxon>Spirurina</taxon>
        <taxon>Ascaridomorpha</taxon>
        <taxon>Ascaridoidea</taxon>
        <taxon>Ascarididae</taxon>
        <taxon>Parascaris</taxon>
    </lineage>
</organism>
<evidence type="ECO:0000313" key="9">
    <source>
        <dbReference type="WBParaSite" id="PgR024_g113_t01"/>
    </source>
</evidence>
<dbReference type="PROSITE" id="PS51205">
    <property type="entry name" value="VPS9"/>
    <property type="match status" value="1"/>
</dbReference>
<feature type="region of interest" description="Disordered" evidence="4">
    <location>
        <begin position="918"/>
        <end position="941"/>
    </location>
</feature>
<name>A0A915B2L0_PARUN</name>
<feature type="compositionally biased region" description="Polar residues" evidence="4">
    <location>
        <begin position="75"/>
        <end position="88"/>
    </location>
</feature>
<dbReference type="InterPro" id="IPR003123">
    <property type="entry name" value="VPS9"/>
</dbReference>
<dbReference type="SMART" id="SM00252">
    <property type="entry name" value="SH2"/>
    <property type="match status" value="1"/>
</dbReference>
<evidence type="ECO:0000256" key="2">
    <source>
        <dbReference type="ARBA" id="ARBA00022468"/>
    </source>
</evidence>
<dbReference type="Pfam" id="PF02204">
    <property type="entry name" value="VPS9"/>
    <property type="match status" value="1"/>
</dbReference>
<dbReference type="GO" id="GO:0030139">
    <property type="term" value="C:endocytic vesicle"/>
    <property type="evidence" value="ECO:0007669"/>
    <property type="project" value="TreeGrafter"/>
</dbReference>
<evidence type="ECO:0000259" key="5">
    <source>
        <dbReference type="PROSITE" id="PS50001"/>
    </source>
</evidence>
<evidence type="ECO:0000256" key="3">
    <source>
        <dbReference type="PROSITE-ProRule" id="PRU00191"/>
    </source>
</evidence>
<dbReference type="PANTHER" id="PTHR23101:SF104">
    <property type="entry name" value="PROTEIN SPRINT"/>
    <property type="match status" value="1"/>
</dbReference>
<evidence type="ECO:0000256" key="4">
    <source>
        <dbReference type="SAM" id="MobiDB-lite"/>
    </source>
</evidence>
<dbReference type="InterPro" id="IPR000980">
    <property type="entry name" value="SH2"/>
</dbReference>
<feature type="region of interest" description="Disordered" evidence="4">
    <location>
        <begin position="749"/>
        <end position="819"/>
    </location>
</feature>
<evidence type="ECO:0000256" key="1">
    <source>
        <dbReference type="ARBA" id="ARBA00006919"/>
    </source>
</evidence>
<feature type="domain" description="SH2" evidence="5">
    <location>
        <begin position="101"/>
        <end position="196"/>
    </location>
</feature>
<dbReference type="PROSITE" id="PS50200">
    <property type="entry name" value="RA"/>
    <property type="match status" value="1"/>
</dbReference>
<dbReference type="InterPro" id="IPR036860">
    <property type="entry name" value="SH2_dom_sf"/>
</dbReference>
<dbReference type="Pfam" id="PF23268">
    <property type="entry name" value="RIN1"/>
    <property type="match status" value="1"/>
</dbReference>
<keyword evidence="3" id="KW-0727">SH2 domain</keyword>
<comment type="similarity">
    <text evidence="1">Belongs to the RIN (Ras interaction/interference) family.</text>
</comment>
<dbReference type="GO" id="GO:0005829">
    <property type="term" value="C:cytosol"/>
    <property type="evidence" value="ECO:0007669"/>
    <property type="project" value="TreeGrafter"/>
</dbReference>
<evidence type="ECO:0000259" key="6">
    <source>
        <dbReference type="PROSITE" id="PS50200"/>
    </source>
</evidence>
<dbReference type="SUPFAM" id="SSF55550">
    <property type="entry name" value="SH2 domain"/>
    <property type="match status" value="1"/>
</dbReference>